<evidence type="ECO:0000313" key="5">
    <source>
        <dbReference type="EMBL" id="PEA85614.1"/>
    </source>
</evidence>
<evidence type="ECO:0000313" key="6">
    <source>
        <dbReference type="Proteomes" id="UP000220702"/>
    </source>
</evidence>
<accession>A0A9X6TG34</accession>
<dbReference type="GO" id="GO:0006012">
    <property type="term" value="P:galactose metabolic process"/>
    <property type="evidence" value="ECO:0007669"/>
    <property type="project" value="UniProtKB-KW"/>
</dbReference>
<name>A0A9X6TG34_BACTU</name>
<protein>
    <recommendedName>
        <fullName evidence="2">UDP-glucose 4-epimerase</fullName>
    </recommendedName>
</protein>
<evidence type="ECO:0000256" key="1">
    <source>
        <dbReference type="ARBA" id="ARBA00007637"/>
    </source>
</evidence>
<dbReference type="Proteomes" id="UP000220702">
    <property type="component" value="Unassembled WGS sequence"/>
</dbReference>
<comment type="similarity">
    <text evidence="1">Belongs to the NAD(P)-dependent epimerase/dehydratase family.</text>
</comment>
<reference evidence="5 6" key="1">
    <citation type="submission" date="2017-09" db="EMBL/GenBank/DDBJ databases">
        <title>Large-scale bioinformatics analysis of Bacillus genomes uncovers conserved roles of natural products in bacterial physiology.</title>
        <authorList>
            <consortium name="Agbiome Team Llc"/>
            <person name="Bleich R.M."/>
            <person name="Grubbs K.J."/>
            <person name="Santa Maria K.C."/>
            <person name="Allen S.E."/>
            <person name="Farag S."/>
            <person name="Shank E.A."/>
            <person name="Bowers A."/>
        </authorList>
    </citation>
    <scope>NUCLEOTIDE SEQUENCE [LARGE SCALE GENOMIC DNA]</scope>
    <source>
        <strain evidence="5 6">AFS089089</strain>
    </source>
</reference>
<dbReference type="PANTHER" id="PTHR43725:SF53">
    <property type="entry name" value="UDP-ARABINOSE 4-EPIMERASE 1"/>
    <property type="match status" value="1"/>
</dbReference>
<dbReference type="InterPro" id="IPR036291">
    <property type="entry name" value="NAD(P)-bd_dom_sf"/>
</dbReference>
<keyword evidence="3" id="KW-0119">Carbohydrate metabolism</keyword>
<dbReference type="RefSeq" id="WP_141481477.1">
    <property type="nucleotide sequence ID" value="NZ_NVNL01000214.1"/>
</dbReference>
<organism evidence="5 6">
    <name type="scientific">Bacillus thuringiensis</name>
    <dbReference type="NCBI Taxonomy" id="1428"/>
    <lineage>
        <taxon>Bacteria</taxon>
        <taxon>Bacillati</taxon>
        <taxon>Bacillota</taxon>
        <taxon>Bacilli</taxon>
        <taxon>Bacillales</taxon>
        <taxon>Bacillaceae</taxon>
        <taxon>Bacillus</taxon>
        <taxon>Bacillus cereus group</taxon>
    </lineage>
</organism>
<dbReference type="InterPro" id="IPR016040">
    <property type="entry name" value="NAD(P)-bd_dom"/>
</dbReference>
<evidence type="ECO:0000259" key="4">
    <source>
        <dbReference type="Pfam" id="PF16363"/>
    </source>
</evidence>
<dbReference type="AlphaFoldDB" id="A0A9X6TG34"/>
<feature type="non-terminal residue" evidence="5">
    <location>
        <position position="82"/>
    </location>
</feature>
<dbReference type="Pfam" id="PF16363">
    <property type="entry name" value="GDP_Man_Dehyd"/>
    <property type="match status" value="1"/>
</dbReference>
<evidence type="ECO:0000256" key="3">
    <source>
        <dbReference type="ARBA" id="ARBA00023144"/>
    </source>
</evidence>
<sequence>MKILVTGGAGFIGRWVVKRLLQDKHEVWILDNLANSTTANITEFAHDLNLKQCIQGDIKDKKLVAQLFENNSFDLCYHLAAS</sequence>
<gene>
    <name evidence="5" type="ORF">CON71_34805</name>
</gene>
<feature type="domain" description="NAD(P)-binding" evidence="4">
    <location>
        <begin position="4"/>
        <end position="81"/>
    </location>
</feature>
<proteinExistence type="inferred from homology"/>
<dbReference type="PANTHER" id="PTHR43725">
    <property type="entry name" value="UDP-GLUCOSE 4-EPIMERASE"/>
    <property type="match status" value="1"/>
</dbReference>
<dbReference type="EMBL" id="NVNL01000214">
    <property type="protein sequence ID" value="PEA85614.1"/>
    <property type="molecule type" value="Genomic_DNA"/>
</dbReference>
<dbReference type="Gene3D" id="3.40.50.720">
    <property type="entry name" value="NAD(P)-binding Rossmann-like Domain"/>
    <property type="match status" value="1"/>
</dbReference>
<evidence type="ECO:0000256" key="2">
    <source>
        <dbReference type="ARBA" id="ARBA00018569"/>
    </source>
</evidence>
<keyword evidence="3" id="KW-0299">Galactose metabolism</keyword>
<comment type="caution">
    <text evidence="5">The sequence shown here is derived from an EMBL/GenBank/DDBJ whole genome shotgun (WGS) entry which is preliminary data.</text>
</comment>
<dbReference type="SUPFAM" id="SSF51735">
    <property type="entry name" value="NAD(P)-binding Rossmann-fold domains"/>
    <property type="match status" value="1"/>
</dbReference>